<dbReference type="GO" id="GO:0005829">
    <property type="term" value="C:cytosol"/>
    <property type="evidence" value="ECO:0007669"/>
    <property type="project" value="TreeGrafter"/>
</dbReference>
<evidence type="ECO:0000256" key="1">
    <source>
        <dbReference type="ARBA" id="ARBA00022801"/>
    </source>
</evidence>
<sequence length="310" mass="32864">MARSLIIDCDPGVDDAIAILLTLAVPDRLNLLGITTVAGNVPLDLTQSNARKICELAGRTEVKVYAGCPRPLLRSLHTAADVHGATGLQGAALPEPTMPLQPQHGVDFLVEQLMQAEQPITLAVLGPMTNIAIALIKHPEIIQNIAEIVIMGGAVTQGNVTSSAEFNLYVDPHAAQVVFDAGAPITLIPLDTTHQLLTTPARLETIRQIGTPVAQAAAGMLAFYGMPDSQRYGLPGAPLHDPCVIVYLLEPNLFTTQAVHVAVETQGTHTLGRTVVDLWNVSGQSPNLQITRSLDAESVYALIIDGLAKL</sequence>
<dbReference type="CDD" id="cd02651">
    <property type="entry name" value="nuc_hydro_IU_UC_XIUA"/>
    <property type="match status" value="1"/>
</dbReference>
<evidence type="ECO:0000313" key="5">
    <source>
        <dbReference type="Proteomes" id="UP000636505"/>
    </source>
</evidence>
<dbReference type="Pfam" id="PF01156">
    <property type="entry name" value="IU_nuc_hydro"/>
    <property type="match status" value="1"/>
</dbReference>
<dbReference type="SUPFAM" id="SSF53590">
    <property type="entry name" value="Nucleoside hydrolase"/>
    <property type="match status" value="1"/>
</dbReference>
<dbReference type="GO" id="GO:0006152">
    <property type="term" value="P:purine nucleoside catabolic process"/>
    <property type="evidence" value="ECO:0007669"/>
    <property type="project" value="TreeGrafter"/>
</dbReference>
<comment type="caution">
    <text evidence="4">The sequence shown here is derived from an EMBL/GenBank/DDBJ whole genome shotgun (WGS) entry which is preliminary data.</text>
</comment>
<dbReference type="PROSITE" id="PS01247">
    <property type="entry name" value="IUNH"/>
    <property type="match status" value="1"/>
</dbReference>
<dbReference type="PANTHER" id="PTHR12304">
    <property type="entry name" value="INOSINE-URIDINE PREFERRING NUCLEOSIDE HYDROLASE"/>
    <property type="match status" value="1"/>
</dbReference>
<evidence type="ECO:0000256" key="2">
    <source>
        <dbReference type="ARBA" id="ARBA00023295"/>
    </source>
</evidence>
<keyword evidence="5" id="KW-1185">Reference proteome</keyword>
<dbReference type="Proteomes" id="UP000636505">
    <property type="component" value="Unassembled WGS sequence"/>
</dbReference>
<reference evidence="4" key="1">
    <citation type="submission" date="2020-10" db="EMBL/GenBank/DDBJ databases">
        <authorList>
            <person name="Castelo-Branco R."/>
            <person name="Eusebio N."/>
            <person name="Adriana R."/>
            <person name="Vieira A."/>
            <person name="Brugerolle De Fraissinette N."/>
            <person name="Rezende De Castro R."/>
            <person name="Schneider M.P."/>
            <person name="Vasconcelos V."/>
            <person name="Leao P.N."/>
        </authorList>
    </citation>
    <scope>NUCLEOTIDE SEQUENCE</scope>
    <source>
        <strain evidence="4">LEGE 07310</strain>
    </source>
</reference>
<dbReference type="GO" id="GO:0008477">
    <property type="term" value="F:purine nucleosidase activity"/>
    <property type="evidence" value="ECO:0007669"/>
    <property type="project" value="TreeGrafter"/>
</dbReference>
<dbReference type="InterPro" id="IPR023186">
    <property type="entry name" value="IUNH"/>
</dbReference>
<dbReference type="EMBL" id="JADEXG010000064">
    <property type="protein sequence ID" value="MBE9079688.1"/>
    <property type="molecule type" value="Genomic_DNA"/>
</dbReference>
<dbReference type="AlphaFoldDB" id="A0A8J7DEC2"/>
<dbReference type="InterPro" id="IPR036452">
    <property type="entry name" value="Ribo_hydro-like"/>
</dbReference>
<evidence type="ECO:0000313" key="4">
    <source>
        <dbReference type="EMBL" id="MBE9079688.1"/>
    </source>
</evidence>
<keyword evidence="2" id="KW-0326">Glycosidase</keyword>
<gene>
    <name evidence="4" type="ORF">IQ241_20730</name>
</gene>
<protein>
    <submittedName>
        <fullName evidence="4">Nucleoside hydrolase</fullName>
    </submittedName>
</protein>
<evidence type="ECO:0000259" key="3">
    <source>
        <dbReference type="Pfam" id="PF01156"/>
    </source>
</evidence>
<dbReference type="Gene3D" id="3.90.245.10">
    <property type="entry name" value="Ribonucleoside hydrolase-like"/>
    <property type="match status" value="1"/>
</dbReference>
<proteinExistence type="predicted"/>
<dbReference type="RefSeq" id="WP_193910895.1">
    <property type="nucleotide sequence ID" value="NZ_JADEXG010000064.1"/>
</dbReference>
<accession>A0A8J7DEC2</accession>
<keyword evidence="1 4" id="KW-0378">Hydrolase</keyword>
<dbReference type="InterPro" id="IPR001910">
    <property type="entry name" value="Inosine/uridine_hydrolase_dom"/>
</dbReference>
<name>A0A8J7DEC2_9CYAN</name>
<dbReference type="InterPro" id="IPR015910">
    <property type="entry name" value="I/U_nuclsd_hydro_CS"/>
</dbReference>
<dbReference type="PANTHER" id="PTHR12304:SF4">
    <property type="entry name" value="URIDINE NUCLEOSIDASE"/>
    <property type="match status" value="1"/>
</dbReference>
<dbReference type="GO" id="GO:0045437">
    <property type="term" value="F:uridine nucleosidase activity"/>
    <property type="evidence" value="ECO:0007669"/>
    <property type="project" value="UniProtKB-ARBA"/>
</dbReference>
<organism evidence="4 5">
    <name type="scientific">Vasconcelosia minhoensis LEGE 07310</name>
    <dbReference type="NCBI Taxonomy" id="915328"/>
    <lineage>
        <taxon>Bacteria</taxon>
        <taxon>Bacillati</taxon>
        <taxon>Cyanobacteriota</taxon>
        <taxon>Cyanophyceae</taxon>
        <taxon>Nodosilineales</taxon>
        <taxon>Cymatolegaceae</taxon>
        <taxon>Vasconcelosia</taxon>
        <taxon>Vasconcelosia minhoensis</taxon>
    </lineage>
</organism>
<feature type="domain" description="Inosine/uridine-preferring nucleoside hydrolase" evidence="3">
    <location>
        <begin position="5"/>
        <end position="300"/>
    </location>
</feature>